<reference evidence="1" key="1">
    <citation type="submission" date="2021-02" db="EMBL/GenBank/DDBJ databases">
        <authorList>
            <person name="Nowell W R."/>
        </authorList>
    </citation>
    <scope>NUCLEOTIDE SEQUENCE</scope>
</reference>
<keyword evidence="2" id="KW-1185">Reference proteome</keyword>
<dbReference type="Proteomes" id="UP000663828">
    <property type="component" value="Unassembled WGS sequence"/>
</dbReference>
<accession>A0A816EFP7</accession>
<protein>
    <submittedName>
        <fullName evidence="1">Uncharacterized protein</fullName>
    </submittedName>
</protein>
<dbReference type="EMBL" id="CAJNOR010009940">
    <property type="protein sequence ID" value="CAF1649647.1"/>
    <property type="molecule type" value="Genomic_DNA"/>
</dbReference>
<name>A0A816EFP7_ADIRI</name>
<proteinExistence type="predicted"/>
<organism evidence="1 2">
    <name type="scientific">Adineta ricciae</name>
    <name type="common">Rotifer</name>
    <dbReference type="NCBI Taxonomy" id="249248"/>
    <lineage>
        <taxon>Eukaryota</taxon>
        <taxon>Metazoa</taxon>
        <taxon>Spiralia</taxon>
        <taxon>Gnathifera</taxon>
        <taxon>Rotifera</taxon>
        <taxon>Eurotatoria</taxon>
        <taxon>Bdelloidea</taxon>
        <taxon>Adinetida</taxon>
        <taxon>Adinetidae</taxon>
        <taxon>Adineta</taxon>
    </lineage>
</organism>
<sequence>MHDSIPDLSSYFLFEEFSLMSSWNMKSSQSYYFHRNGQQSCQPTTIRFHMSELHGLVKNQHGENWQQLAEDLAEVAKVCGNLVRIELSASSNFNNYLYFIISYEEISAAEKLKTIMSWKKKDLRESSLIDVVVVVGGGGGVGGDDDDFFLLSITL</sequence>
<dbReference type="AlphaFoldDB" id="A0A816EFP7"/>
<evidence type="ECO:0000313" key="2">
    <source>
        <dbReference type="Proteomes" id="UP000663828"/>
    </source>
</evidence>
<evidence type="ECO:0000313" key="1">
    <source>
        <dbReference type="EMBL" id="CAF1649647.1"/>
    </source>
</evidence>
<gene>
    <name evidence="1" type="ORF">XAT740_LOCUS54730</name>
</gene>
<comment type="caution">
    <text evidence="1">The sequence shown here is derived from an EMBL/GenBank/DDBJ whole genome shotgun (WGS) entry which is preliminary data.</text>
</comment>